<protein>
    <submittedName>
        <fullName evidence="1">Uncharacterized protein</fullName>
    </submittedName>
</protein>
<dbReference type="EMBL" id="JBBNAE010000005">
    <property type="protein sequence ID" value="KAK9123349.1"/>
    <property type="molecule type" value="Genomic_DNA"/>
</dbReference>
<evidence type="ECO:0000313" key="2">
    <source>
        <dbReference type="Proteomes" id="UP001417504"/>
    </source>
</evidence>
<reference evidence="1 2" key="1">
    <citation type="submission" date="2024-01" db="EMBL/GenBank/DDBJ databases">
        <title>Genome assemblies of Stephania.</title>
        <authorList>
            <person name="Yang L."/>
        </authorList>
    </citation>
    <scope>NUCLEOTIDE SEQUENCE [LARGE SCALE GENOMIC DNA]</scope>
    <source>
        <strain evidence="1">QJT</strain>
        <tissue evidence="1">Leaf</tissue>
    </source>
</reference>
<name>A0AAP0IX17_9MAGN</name>
<gene>
    <name evidence="1" type="ORF">Sjap_012951</name>
</gene>
<dbReference type="Proteomes" id="UP001417504">
    <property type="component" value="Unassembled WGS sequence"/>
</dbReference>
<sequence>MNMEFLILFFYPVKENIVRLGFLSALIVFVGLQQRRSSLRRLMEGCQSWLLLCRKIETLDLLWLIPSFLDVSGRGESRCIEEGRFWSFKGTMSLDYGEPVVASDCFPALMLSTWSCMLQCFSDKDVLGD</sequence>
<accession>A0AAP0IX17</accession>
<evidence type="ECO:0000313" key="1">
    <source>
        <dbReference type="EMBL" id="KAK9123349.1"/>
    </source>
</evidence>
<dbReference type="AlphaFoldDB" id="A0AAP0IX17"/>
<keyword evidence="2" id="KW-1185">Reference proteome</keyword>
<comment type="caution">
    <text evidence="1">The sequence shown here is derived from an EMBL/GenBank/DDBJ whole genome shotgun (WGS) entry which is preliminary data.</text>
</comment>
<organism evidence="1 2">
    <name type="scientific">Stephania japonica</name>
    <dbReference type="NCBI Taxonomy" id="461633"/>
    <lineage>
        <taxon>Eukaryota</taxon>
        <taxon>Viridiplantae</taxon>
        <taxon>Streptophyta</taxon>
        <taxon>Embryophyta</taxon>
        <taxon>Tracheophyta</taxon>
        <taxon>Spermatophyta</taxon>
        <taxon>Magnoliopsida</taxon>
        <taxon>Ranunculales</taxon>
        <taxon>Menispermaceae</taxon>
        <taxon>Menispermoideae</taxon>
        <taxon>Cissampelideae</taxon>
        <taxon>Stephania</taxon>
    </lineage>
</organism>
<proteinExistence type="predicted"/>